<dbReference type="PROSITE" id="PS50111">
    <property type="entry name" value="CHEMOTAXIS_TRANSDUC_2"/>
    <property type="match status" value="1"/>
</dbReference>
<evidence type="ECO:0000256" key="11">
    <source>
        <dbReference type="SAM" id="Phobius"/>
    </source>
</evidence>
<gene>
    <name evidence="15" type="ORF">DPPLL_26760</name>
</gene>
<feature type="domain" description="T-SNARE coiled-coil homology" evidence="13">
    <location>
        <begin position="552"/>
        <end position="614"/>
    </location>
</feature>
<dbReference type="PANTHER" id="PTHR32089">
    <property type="entry name" value="METHYL-ACCEPTING CHEMOTAXIS PROTEIN MCPB"/>
    <property type="match status" value="1"/>
</dbReference>
<dbReference type="PROSITE" id="PS50192">
    <property type="entry name" value="T_SNARE"/>
    <property type="match status" value="1"/>
</dbReference>
<evidence type="ECO:0000259" key="14">
    <source>
        <dbReference type="PROSITE" id="PS50885"/>
    </source>
</evidence>
<dbReference type="Gene3D" id="1.10.8.500">
    <property type="entry name" value="HAMP domain in histidine kinase"/>
    <property type="match status" value="1"/>
</dbReference>
<reference evidence="15 16" key="1">
    <citation type="submission" date="2022-01" db="EMBL/GenBank/DDBJ databases">
        <title>Desulfofustis limnae sp. nov., a novel mesophilic sulfate-reducing bacterium isolated from marsh soil.</title>
        <authorList>
            <person name="Watanabe M."/>
            <person name="Takahashi A."/>
            <person name="Kojima H."/>
            <person name="Fukui M."/>
        </authorList>
    </citation>
    <scope>NUCLEOTIDE SEQUENCE [LARGE SCALE GENOMIC DNA]</scope>
    <source>
        <strain evidence="15 16">PPLL</strain>
    </source>
</reference>
<dbReference type="PANTHER" id="PTHR32089:SF112">
    <property type="entry name" value="LYSOZYME-LIKE PROTEIN-RELATED"/>
    <property type="match status" value="1"/>
</dbReference>
<evidence type="ECO:0000256" key="8">
    <source>
        <dbReference type="ARBA" id="ARBA00023224"/>
    </source>
</evidence>
<name>A0ABM7WBN3_9BACT</name>
<evidence type="ECO:0000256" key="3">
    <source>
        <dbReference type="ARBA" id="ARBA00022500"/>
    </source>
</evidence>
<dbReference type="CDD" id="cd11386">
    <property type="entry name" value="MCP_signal"/>
    <property type="match status" value="1"/>
</dbReference>
<evidence type="ECO:0000259" key="12">
    <source>
        <dbReference type="PROSITE" id="PS50111"/>
    </source>
</evidence>
<dbReference type="CDD" id="cd12914">
    <property type="entry name" value="PDC1_DGC_like"/>
    <property type="match status" value="1"/>
</dbReference>
<keyword evidence="6 11" id="KW-1133">Transmembrane helix</keyword>
<keyword evidence="2" id="KW-1003">Cell membrane</keyword>
<dbReference type="CDD" id="cd12912">
    <property type="entry name" value="PDC2_MCP_like"/>
    <property type="match status" value="1"/>
</dbReference>
<dbReference type="RefSeq" id="WP_284151688.1">
    <property type="nucleotide sequence ID" value="NZ_AP025516.1"/>
</dbReference>
<comment type="subcellular location">
    <subcellularLocation>
        <location evidence="1">Cell inner membrane</location>
        <topology evidence="1">Multi-pass membrane protein</topology>
    </subcellularLocation>
</comment>
<dbReference type="InterPro" id="IPR004090">
    <property type="entry name" value="Chemotax_Me-accpt_rcpt"/>
</dbReference>
<accession>A0ABM7WBN3</accession>
<dbReference type="Gene3D" id="3.30.450.20">
    <property type="entry name" value="PAS domain"/>
    <property type="match status" value="1"/>
</dbReference>
<evidence type="ECO:0000256" key="7">
    <source>
        <dbReference type="ARBA" id="ARBA00023136"/>
    </source>
</evidence>
<dbReference type="PRINTS" id="PR00260">
    <property type="entry name" value="CHEMTRNSDUCR"/>
</dbReference>
<keyword evidence="4" id="KW-0997">Cell inner membrane</keyword>
<dbReference type="InterPro" id="IPR029151">
    <property type="entry name" value="Sensor-like_sf"/>
</dbReference>
<sequence>MKVTSIRFKLLVGGVILVLLPLIIVGLISVVKSTNALDQLGKEGAQDVAADLARLVDNILVEEKKIAEVFAADRKIIEVAEKVKQDGVDGAAAEISRLFADLTAQFGQLGDNYQGIFVTDRSGLLYTGVLDSGKEYKGSNIEQRDYFQEVKRSGKTVVGEVVRSQATQKLISVVCAPITSSSAEFLGTFGLVMKVDFLVDLVAGRKIGETGYGFMTDHTGLILAHPKREFILDLNPAEIEGMEAFMQSMLAGKRSVEDYVFQGIDKVAGYAPLAEVKWFIAATQDTEEFLAAAHSIRNLILLVGLIALIVTVVLVFVAALAIVKPINDAVAGLKDIAEGEGDLTMRLQVKSKDEVGEMALWFNTFIEKLQGIIKRIAQNSSVVGSSSTDLLSIAGELSSGAEDTSKRARNVATAAEEMSANLNNVAAAMEQSATNTNMVAAASEQMTSTINEIAENAEKARSVSTDAVRQAENAAGKMGELGQAAEKIGRVTETITEISEQTNLLALNATIEAARAGEAGKGFAVVANEIKELAKQTAEATLDIKNLIEEVQRTTQSTGVEIDQISTVISGVNDIVATIATAVEEQTAATQEIANNITQASQGIQEVNENVSQSSIVANDISKDISEVNAAAEAINRSSKLVEESSKSLQKMAGELNTIVGGFKV</sequence>
<keyword evidence="7 11" id="KW-0472">Membrane</keyword>
<keyword evidence="3" id="KW-0145">Chemotaxis</keyword>
<dbReference type="InterPro" id="IPR033479">
    <property type="entry name" value="dCache_1"/>
</dbReference>
<dbReference type="SUPFAM" id="SSF58104">
    <property type="entry name" value="Methyl-accepting chemotaxis protein (MCP) signaling domain"/>
    <property type="match status" value="1"/>
</dbReference>
<dbReference type="SMART" id="SM00304">
    <property type="entry name" value="HAMP"/>
    <property type="match status" value="1"/>
</dbReference>
<dbReference type="SUPFAM" id="SSF103190">
    <property type="entry name" value="Sensory domain-like"/>
    <property type="match status" value="1"/>
</dbReference>
<feature type="domain" description="Methyl-accepting transducer" evidence="12">
    <location>
        <begin position="393"/>
        <end position="629"/>
    </location>
</feature>
<comment type="similarity">
    <text evidence="9">Belongs to the methyl-accepting chemotaxis (MCP) protein family.</text>
</comment>
<evidence type="ECO:0000256" key="2">
    <source>
        <dbReference type="ARBA" id="ARBA00022475"/>
    </source>
</evidence>
<evidence type="ECO:0000313" key="15">
    <source>
        <dbReference type="EMBL" id="BDD88311.1"/>
    </source>
</evidence>
<dbReference type="Proteomes" id="UP000830055">
    <property type="component" value="Chromosome"/>
</dbReference>
<evidence type="ECO:0000256" key="9">
    <source>
        <dbReference type="ARBA" id="ARBA00029447"/>
    </source>
</evidence>
<evidence type="ECO:0000256" key="5">
    <source>
        <dbReference type="ARBA" id="ARBA00022692"/>
    </source>
</evidence>
<evidence type="ECO:0000256" key="1">
    <source>
        <dbReference type="ARBA" id="ARBA00004429"/>
    </source>
</evidence>
<dbReference type="Pfam" id="PF00672">
    <property type="entry name" value="HAMP"/>
    <property type="match status" value="1"/>
</dbReference>
<evidence type="ECO:0000256" key="4">
    <source>
        <dbReference type="ARBA" id="ARBA00022519"/>
    </source>
</evidence>
<feature type="transmembrane region" description="Helical" evidence="11">
    <location>
        <begin position="6"/>
        <end position="31"/>
    </location>
</feature>
<feature type="domain" description="HAMP" evidence="14">
    <location>
        <begin position="320"/>
        <end position="374"/>
    </location>
</feature>
<feature type="transmembrane region" description="Helical" evidence="11">
    <location>
        <begin position="299"/>
        <end position="323"/>
    </location>
</feature>
<keyword evidence="8 10" id="KW-0807">Transducer</keyword>
<evidence type="ECO:0000256" key="6">
    <source>
        <dbReference type="ARBA" id="ARBA00022989"/>
    </source>
</evidence>
<protein>
    <submittedName>
        <fullName evidence="15">Methyl-accepting chemotaxis sensory transducer</fullName>
    </submittedName>
</protein>
<dbReference type="Pfam" id="PF00015">
    <property type="entry name" value="MCPsignal"/>
    <property type="match status" value="1"/>
</dbReference>
<keyword evidence="16" id="KW-1185">Reference proteome</keyword>
<keyword evidence="5 11" id="KW-0812">Transmembrane</keyword>
<dbReference type="PROSITE" id="PS50885">
    <property type="entry name" value="HAMP"/>
    <property type="match status" value="1"/>
</dbReference>
<dbReference type="InterPro" id="IPR000727">
    <property type="entry name" value="T_SNARE_dom"/>
</dbReference>
<organism evidence="15 16">
    <name type="scientific">Desulfofustis limnaeus</name>
    <dbReference type="NCBI Taxonomy" id="2740163"/>
    <lineage>
        <taxon>Bacteria</taxon>
        <taxon>Pseudomonadati</taxon>
        <taxon>Thermodesulfobacteriota</taxon>
        <taxon>Desulfobulbia</taxon>
        <taxon>Desulfobulbales</taxon>
        <taxon>Desulfocapsaceae</taxon>
        <taxon>Desulfofustis</taxon>
    </lineage>
</organism>
<dbReference type="CDD" id="cd06225">
    <property type="entry name" value="HAMP"/>
    <property type="match status" value="1"/>
</dbReference>
<evidence type="ECO:0000259" key="13">
    <source>
        <dbReference type="PROSITE" id="PS50192"/>
    </source>
</evidence>
<dbReference type="InterPro" id="IPR004089">
    <property type="entry name" value="MCPsignal_dom"/>
</dbReference>
<dbReference type="Pfam" id="PF02743">
    <property type="entry name" value="dCache_1"/>
    <property type="match status" value="1"/>
</dbReference>
<dbReference type="InterPro" id="IPR003660">
    <property type="entry name" value="HAMP_dom"/>
</dbReference>
<proteinExistence type="inferred from homology"/>
<dbReference type="EMBL" id="AP025516">
    <property type="protein sequence ID" value="BDD88311.1"/>
    <property type="molecule type" value="Genomic_DNA"/>
</dbReference>
<evidence type="ECO:0000256" key="10">
    <source>
        <dbReference type="PROSITE-ProRule" id="PRU00284"/>
    </source>
</evidence>
<evidence type="ECO:0000313" key="16">
    <source>
        <dbReference type="Proteomes" id="UP000830055"/>
    </source>
</evidence>
<dbReference type="Gene3D" id="1.10.287.950">
    <property type="entry name" value="Methyl-accepting chemotaxis protein"/>
    <property type="match status" value="1"/>
</dbReference>
<dbReference type="SMART" id="SM00283">
    <property type="entry name" value="MA"/>
    <property type="match status" value="1"/>
</dbReference>